<dbReference type="RefSeq" id="WP_231144969.1">
    <property type="nucleotide sequence ID" value="NZ_CP088100.1"/>
</dbReference>
<proteinExistence type="predicted"/>
<evidence type="ECO:0000313" key="3">
    <source>
        <dbReference type="Proteomes" id="UP001430990"/>
    </source>
</evidence>
<sequence length="168" mass="18854">MKHPNPPHRDQSIDVVISVLQYLQCRVGRCGSRVTCNPPPRNTDADYLVEIIADERRRLDAVSKVIDALSDFGFEWEGNGHYQDGASTFMSWRRGEVNLIVTSTAEFAEKHRLATRLCTKLNLMNKVDRIALFQAILYGADFDPSLNKAGPAPPRPELPELSTAEPTF</sequence>
<accession>A0ABY3QY78</accession>
<dbReference type="Proteomes" id="UP001430990">
    <property type="component" value="Chromosome"/>
</dbReference>
<dbReference type="EMBL" id="CP088100">
    <property type="protein sequence ID" value="UFW90992.1"/>
    <property type="molecule type" value="Genomic_DNA"/>
</dbReference>
<feature type="region of interest" description="Disordered" evidence="1">
    <location>
        <begin position="148"/>
        <end position="168"/>
    </location>
</feature>
<protein>
    <submittedName>
        <fullName evidence="2">Uncharacterized protein</fullName>
    </submittedName>
</protein>
<gene>
    <name evidence="2" type="ORF">BjapCC829_21615</name>
</gene>
<organism evidence="2 3">
    <name type="scientific">Bradyrhizobium barranii</name>
    <dbReference type="NCBI Taxonomy" id="2992140"/>
    <lineage>
        <taxon>Bacteria</taxon>
        <taxon>Pseudomonadati</taxon>
        <taxon>Pseudomonadota</taxon>
        <taxon>Alphaproteobacteria</taxon>
        <taxon>Hyphomicrobiales</taxon>
        <taxon>Nitrobacteraceae</taxon>
        <taxon>Bradyrhizobium</taxon>
    </lineage>
</organism>
<name>A0ABY3QY78_9BRAD</name>
<keyword evidence="3" id="KW-1185">Reference proteome</keyword>
<evidence type="ECO:0000313" key="2">
    <source>
        <dbReference type="EMBL" id="UFW90992.1"/>
    </source>
</evidence>
<evidence type="ECO:0000256" key="1">
    <source>
        <dbReference type="SAM" id="MobiDB-lite"/>
    </source>
</evidence>
<reference evidence="2" key="1">
    <citation type="submission" date="2021-11" db="EMBL/GenBank/DDBJ databases">
        <title>Australian commercial rhizobial inoculants.</title>
        <authorList>
            <person name="Kohlmeier M.G."/>
            <person name="O'Hara G.W."/>
            <person name="Colombi E."/>
            <person name="Ramsay J.P."/>
            <person name="Terpolilli J."/>
        </authorList>
    </citation>
    <scope>NUCLEOTIDE SEQUENCE</scope>
    <source>
        <strain evidence="2">CC829</strain>
    </source>
</reference>